<sequence length="178" mass="21034">MYQVNLLPWRERVLRRRGMFWLRLLMLHLMVALTIPALMLGGLRYQQQQLRDTLQGRERQYDELAQRYRQTQAALAQWTQLTALDAQRRRNQTHNQRYPRLLRQLAEALPQPLWLVALEEHHQRVTLRGLSPHYPAIVELTHNLTAQALLPGHRLAEVIQRQDGLLTFVLTAPWGDDE</sequence>
<proteinExistence type="predicted"/>
<accession>A0A3S4DVT9</accession>
<dbReference type="RefSeq" id="WP_004956337.1">
    <property type="nucleotide sequence ID" value="NZ_JAEKCK010000009.1"/>
</dbReference>
<dbReference type="AlphaFoldDB" id="A0A3S4DVT9"/>
<dbReference type="InterPro" id="IPR007813">
    <property type="entry name" value="PilN"/>
</dbReference>
<dbReference type="PANTHER" id="PTHR40278">
    <property type="entry name" value="DNA UTILIZATION PROTEIN HOFN"/>
    <property type="match status" value="1"/>
</dbReference>
<dbReference type="Proteomes" id="UP000281391">
    <property type="component" value="Chromosome"/>
</dbReference>
<evidence type="ECO:0000313" key="3">
    <source>
        <dbReference type="EMBL" id="VDZ54287.1"/>
    </source>
</evidence>
<dbReference type="Pfam" id="PF05137">
    <property type="entry name" value="PilN"/>
    <property type="match status" value="1"/>
</dbReference>
<gene>
    <name evidence="3" type="ORF">NCTC11214_01357</name>
</gene>
<keyword evidence="2" id="KW-0812">Transmembrane</keyword>
<keyword evidence="2" id="KW-0472">Membrane</keyword>
<feature type="transmembrane region" description="Helical" evidence="2">
    <location>
        <begin position="20"/>
        <end position="41"/>
    </location>
</feature>
<keyword evidence="2" id="KW-1133">Transmembrane helix</keyword>
<organism evidence="3 4">
    <name type="scientific">Serratia odorifera</name>
    <dbReference type="NCBI Taxonomy" id="618"/>
    <lineage>
        <taxon>Bacteria</taxon>
        <taxon>Pseudomonadati</taxon>
        <taxon>Pseudomonadota</taxon>
        <taxon>Gammaproteobacteria</taxon>
        <taxon>Enterobacterales</taxon>
        <taxon>Yersiniaceae</taxon>
        <taxon>Serratia</taxon>
    </lineage>
</organism>
<dbReference type="KEGG" id="sof:NCTC11214_01357"/>
<protein>
    <submittedName>
        <fullName evidence="3">Fimbrial assembly protein (PilN)</fullName>
    </submittedName>
</protein>
<reference evidence="3 4" key="1">
    <citation type="submission" date="2018-12" db="EMBL/GenBank/DDBJ databases">
        <authorList>
            <consortium name="Pathogen Informatics"/>
        </authorList>
    </citation>
    <scope>NUCLEOTIDE SEQUENCE [LARGE SCALE GENOMIC DNA]</scope>
    <source>
        <strain evidence="3 4">NCTC11214</strain>
    </source>
</reference>
<evidence type="ECO:0000313" key="4">
    <source>
        <dbReference type="Proteomes" id="UP000281391"/>
    </source>
</evidence>
<evidence type="ECO:0000256" key="1">
    <source>
        <dbReference type="SAM" id="Coils"/>
    </source>
</evidence>
<dbReference type="InterPro" id="IPR052534">
    <property type="entry name" value="Extracell_DNA_Util/SecSys_Comp"/>
</dbReference>
<dbReference type="PANTHER" id="PTHR40278:SF1">
    <property type="entry name" value="DNA UTILIZATION PROTEIN HOFN"/>
    <property type="match status" value="1"/>
</dbReference>
<feature type="coiled-coil region" evidence="1">
    <location>
        <begin position="47"/>
        <end position="81"/>
    </location>
</feature>
<name>A0A3S4DVT9_SEROD</name>
<evidence type="ECO:0000256" key="2">
    <source>
        <dbReference type="SAM" id="Phobius"/>
    </source>
</evidence>
<dbReference type="EMBL" id="LR134117">
    <property type="protein sequence ID" value="VDZ54287.1"/>
    <property type="molecule type" value="Genomic_DNA"/>
</dbReference>
<keyword evidence="1" id="KW-0175">Coiled coil</keyword>